<dbReference type="GO" id="GO:0044877">
    <property type="term" value="F:protein-containing complex binding"/>
    <property type="evidence" value="ECO:0007669"/>
    <property type="project" value="TreeGrafter"/>
</dbReference>
<dbReference type="InterPro" id="IPR000595">
    <property type="entry name" value="cNMP-bd_dom"/>
</dbReference>
<evidence type="ECO:0000259" key="9">
    <source>
        <dbReference type="PROSITE" id="PS50042"/>
    </source>
</evidence>
<dbReference type="Gene3D" id="2.60.120.10">
    <property type="entry name" value="Jelly Rolls"/>
    <property type="match status" value="1"/>
</dbReference>
<dbReference type="InterPro" id="IPR014710">
    <property type="entry name" value="RmlC-like_jellyroll"/>
</dbReference>
<keyword evidence="2" id="KW-0813">Transport</keyword>
<dbReference type="AlphaFoldDB" id="A0A1F5F772"/>
<dbReference type="SUPFAM" id="SSF51206">
    <property type="entry name" value="cAMP-binding domain-like"/>
    <property type="match status" value="1"/>
</dbReference>
<dbReference type="PANTHER" id="PTHR45638:SF11">
    <property type="entry name" value="CYCLIC NUCLEOTIDE-GATED CATION CHANNEL SUBUNIT A"/>
    <property type="match status" value="1"/>
</dbReference>
<dbReference type="PRINTS" id="PR00103">
    <property type="entry name" value="CAMPKINASE"/>
</dbReference>
<evidence type="ECO:0000256" key="5">
    <source>
        <dbReference type="ARBA" id="ARBA00023065"/>
    </source>
</evidence>
<dbReference type="PROSITE" id="PS50042">
    <property type="entry name" value="CNMP_BINDING_3"/>
    <property type="match status" value="1"/>
</dbReference>
<dbReference type="Proteomes" id="UP000177187">
    <property type="component" value="Unassembled WGS sequence"/>
</dbReference>
<dbReference type="CDD" id="cd00038">
    <property type="entry name" value="CAP_ED"/>
    <property type="match status" value="1"/>
</dbReference>
<dbReference type="EMBL" id="MFAF01000071">
    <property type="protein sequence ID" value="OGD75479.1"/>
    <property type="molecule type" value="Genomic_DNA"/>
</dbReference>
<evidence type="ECO:0000256" key="7">
    <source>
        <dbReference type="ARBA" id="ARBA00023286"/>
    </source>
</evidence>
<dbReference type="PROSITE" id="PS00888">
    <property type="entry name" value="CNMP_BINDING_1"/>
    <property type="match status" value="1"/>
</dbReference>
<evidence type="ECO:0000313" key="10">
    <source>
        <dbReference type="EMBL" id="OGD75479.1"/>
    </source>
</evidence>
<dbReference type="GO" id="GO:0005221">
    <property type="term" value="F:intracellularly cyclic nucleotide-activated monoatomic cation channel activity"/>
    <property type="evidence" value="ECO:0007669"/>
    <property type="project" value="InterPro"/>
</dbReference>
<evidence type="ECO:0000256" key="4">
    <source>
        <dbReference type="ARBA" id="ARBA00022989"/>
    </source>
</evidence>
<dbReference type="InterPro" id="IPR050866">
    <property type="entry name" value="CNG_cation_channel"/>
</dbReference>
<dbReference type="InterPro" id="IPR018488">
    <property type="entry name" value="cNMP-bd_CS"/>
</dbReference>
<comment type="subcellular location">
    <subcellularLocation>
        <location evidence="1">Membrane</location>
        <topology evidence="1">Multi-pass membrane protein</topology>
    </subcellularLocation>
</comment>
<keyword evidence="6" id="KW-0472">Membrane</keyword>
<dbReference type="GO" id="GO:0016020">
    <property type="term" value="C:membrane"/>
    <property type="evidence" value="ECO:0007669"/>
    <property type="project" value="UniProtKB-SubCell"/>
</dbReference>
<evidence type="ECO:0000313" key="11">
    <source>
        <dbReference type="Proteomes" id="UP000177187"/>
    </source>
</evidence>
<organism evidence="10 11">
    <name type="scientific">Candidatus Coatesbacteria bacterium RBG_13_66_14</name>
    <dbReference type="NCBI Taxonomy" id="1817816"/>
    <lineage>
        <taxon>Bacteria</taxon>
        <taxon>Candidatus Coatesiibacteriota</taxon>
    </lineage>
</organism>
<dbReference type="InterPro" id="IPR018490">
    <property type="entry name" value="cNMP-bd_dom_sf"/>
</dbReference>
<evidence type="ECO:0000256" key="8">
    <source>
        <dbReference type="ARBA" id="ARBA00023303"/>
    </source>
</evidence>
<dbReference type="PROSITE" id="PS00889">
    <property type="entry name" value="CNMP_BINDING_2"/>
    <property type="match status" value="1"/>
</dbReference>
<dbReference type="STRING" id="1817816.A2Y64_03940"/>
<evidence type="ECO:0000256" key="6">
    <source>
        <dbReference type="ARBA" id="ARBA00023136"/>
    </source>
</evidence>
<keyword evidence="4" id="KW-1133">Transmembrane helix</keyword>
<dbReference type="SMART" id="SM00100">
    <property type="entry name" value="cNMP"/>
    <property type="match status" value="1"/>
</dbReference>
<name>A0A1F5F772_9BACT</name>
<keyword evidence="5" id="KW-0406">Ion transport</keyword>
<reference evidence="10 11" key="1">
    <citation type="journal article" date="2016" name="Nat. Commun.">
        <title>Thousands of microbial genomes shed light on interconnected biogeochemical processes in an aquifer system.</title>
        <authorList>
            <person name="Anantharaman K."/>
            <person name="Brown C.T."/>
            <person name="Hug L.A."/>
            <person name="Sharon I."/>
            <person name="Castelle C.J."/>
            <person name="Probst A.J."/>
            <person name="Thomas B.C."/>
            <person name="Singh A."/>
            <person name="Wilkins M.J."/>
            <person name="Karaoz U."/>
            <person name="Brodie E.L."/>
            <person name="Williams K.H."/>
            <person name="Hubbard S.S."/>
            <person name="Banfield J.F."/>
        </authorList>
    </citation>
    <scope>NUCLEOTIDE SEQUENCE [LARGE SCALE GENOMIC DNA]</scope>
</reference>
<evidence type="ECO:0000256" key="2">
    <source>
        <dbReference type="ARBA" id="ARBA00022448"/>
    </source>
</evidence>
<keyword evidence="8" id="KW-0407">Ion channel</keyword>
<protein>
    <recommendedName>
        <fullName evidence="9">Cyclic nucleotide-binding domain-containing protein</fullName>
    </recommendedName>
</protein>
<dbReference type="PANTHER" id="PTHR45638">
    <property type="entry name" value="CYCLIC NUCLEOTIDE-GATED CATION CHANNEL SUBUNIT A"/>
    <property type="match status" value="1"/>
</dbReference>
<gene>
    <name evidence="10" type="ORF">A2Y64_03940</name>
</gene>
<accession>A0A1F5F772</accession>
<keyword evidence="3" id="KW-0812">Transmembrane</keyword>
<evidence type="ECO:0000256" key="3">
    <source>
        <dbReference type="ARBA" id="ARBA00022692"/>
    </source>
</evidence>
<feature type="domain" description="Cyclic nucleotide-binding" evidence="9">
    <location>
        <begin position="11"/>
        <end position="131"/>
    </location>
</feature>
<evidence type="ECO:0000256" key="1">
    <source>
        <dbReference type="ARBA" id="ARBA00004141"/>
    </source>
</evidence>
<dbReference type="Pfam" id="PF00027">
    <property type="entry name" value="cNMP_binding"/>
    <property type="match status" value="1"/>
</dbReference>
<keyword evidence="7" id="KW-1071">Ligand-gated ion channel</keyword>
<comment type="caution">
    <text evidence="10">The sequence shown here is derived from an EMBL/GenBank/DDBJ whole genome shotgun (WGS) entry which is preliminary data.</text>
</comment>
<proteinExistence type="predicted"/>
<sequence>MDTNDLAQIQLFANLEEEQLERIVGLLHRLEVQPENEIVVEGETGQRLYIIVEGTAQVRQVLDTDRSKVLASLGKGNFFGELALLDSGPRSASVVAVTPCELYYLDRDEFMDLLKKYPEMAIKLAQTLAGRLRRANRQIKDLSLYTL</sequence>